<protein>
    <submittedName>
        <fullName evidence="1">Uncharacterized protein</fullName>
    </submittedName>
</protein>
<evidence type="ECO:0000313" key="2">
    <source>
        <dbReference type="Proteomes" id="UP001145114"/>
    </source>
</evidence>
<dbReference type="EMBL" id="JAMZIH010003125">
    <property type="protein sequence ID" value="KAJ1677025.1"/>
    <property type="molecule type" value="Genomic_DNA"/>
</dbReference>
<organism evidence="1 2">
    <name type="scientific">Spiromyces aspiralis</name>
    <dbReference type="NCBI Taxonomy" id="68401"/>
    <lineage>
        <taxon>Eukaryota</taxon>
        <taxon>Fungi</taxon>
        <taxon>Fungi incertae sedis</taxon>
        <taxon>Zoopagomycota</taxon>
        <taxon>Kickxellomycotina</taxon>
        <taxon>Kickxellomycetes</taxon>
        <taxon>Kickxellales</taxon>
        <taxon>Kickxellaceae</taxon>
        <taxon>Spiromyces</taxon>
    </lineage>
</organism>
<reference evidence="1" key="1">
    <citation type="submission" date="2022-06" db="EMBL/GenBank/DDBJ databases">
        <title>Phylogenomic reconstructions and comparative analyses of Kickxellomycotina fungi.</title>
        <authorList>
            <person name="Reynolds N.K."/>
            <person name="Stajich J.E."/>
            <person name="Barry K."/>
            <person name="Grigoriev I.V."/>
            <person name="Crous P."/>
            <person name="Smith M.E."/>
        </authorList>
    </citation>
    <scope>NUCLEOTIDE SEQUENCE</scope>
    <source>
        <strain evidence="1">RSA 2271</strain>
    </source>
</reference>
<accession>A0ACC1HLZ9</accession>
<comment type="caution">
    <text evidence="1">The sequence shown here is derived from an EMBL/GenBank/DDBJ whole genome shotgun (WGS) entry which is preliminary data.</text>
</comment>
<gene>
    <name evidence="1" type="ORF">EV182_007032</name>
</gene>
<keyword evidence="2" id="KW-1185">Reference proteome</keyword>
<sequence length="87" mass="9340">MSNASTPWINYQLGAPAQFHKADHTYTYINPHHTFVPGIKPIMTETHPATCFPNAGAASKKETKPAGGDTSGNKAAANKNCSKNKKK</sequence>
<dbReference type="Proteomes" id="UP001145114">
    <property type="component" value="Unassembled WGS sequence"/>
</dbReference>
<name>A0ACC1HLZ9_9FUNG</name>
<evidence type="ECO:0000313" key="1">
    <source>
        <dbReference type="EMBL" id="KAJ1677025.1"/>
    </source>
</evidence>
<proteinExistence type="predicted"/>